<evidence type="ECO:0000256" key="3">
    <source>
        <dbReference type="ARBA" id="ARBA00023015"/>
    </source>
</evidence>
<evidence type="ECO:0000256" key="6">
    <source>
        <dbReference type="ARBA" id="ARBA00023242"/>
    </source>
</evidence>
<dbReference type="GO" id="GO:0030154">
    <property type="term" value="P:cell differentiation"/>
    <property type="evidence" value="ECO:0007669"/>
    <property type="project" value="UniProtKB-KW"/>
</dbReference>
<dbReference type="GO" id="GO:0046983">
    <property type="term" value="F:protein dimerization activity"/>
    <property type="evidence" value="ECO:0007669"/>
    <property type="project" value="InterPro"/>
</dbReference>
<dbReference type="PANTHER" id="PTHR23349">
    <property type="entry name" value="BASIC HELIX-LOOP-HELIX TRANSCRIPTION FACTOR, TWIST"/>
    <property type="match status" value="1"/>
</dbReference>
<evidence type="ECO:0000256" key="9">
    <source>
        <dbReference type="SAM" id="MobiDB-lite"/>
    </source>
</evidence>
<dbReference type="PANTHER" id="PTHR23349:SF50">
    <property type="entry name" value="PROTEIN TWIST"/>
    <property type="match status" value="1"/>
</dbReference>
<keyword evidence="3" id="KW-0805">Transcription regulation</keyword>
<dbReference type="SMART" id="SM00353">
    <property type="entry name" value="HLH"/>
    <property type="match status" value="1"/>
</dbReference>
<reference evidence="11" key="1">
    <citation type="journal article" date="2020" name="G3 (Bethesda)">
        <title>High-Quality Assemblies for Three Invasive Social Wasps from the &lt;i&gt;Vespula&lt;/i&gt; Genus.</title>
        <authorList>
            <person name="Harrop T.W.R."/>
            <person name="Guhlin J."/>
            <person name="McLaughlin G.M."/>
            <person name="Permina E."/>
            <person name="Stockwell P."/>
            <person name="Gilligan J."/>
            <person name="Le Lec M.F."/>
            <person name="Gruber M.A.M."/>
            <person name="Quinn O."/>
            <person name="Lovegrove M."/>
            <person name="Duncan E.J."/>
            <person name="Remnant E.J."/>
            <person name="Van Eeckhoven J."/>
            <person name="Graham B."/>
            <person name="Knapp R.A."/>
            <person name="Langford K.W."/>
            <person name="Kronenberg Z."/>
            <person name="Press M.O."/>
            <person name="Eacker S.M."/>
            <person name="Wilson-Rankin E.E."/>
            <person name="Purcell J."/>
            <person name="Lester P.J."/>
            <person name="Dearden P.K."/>
        </authorList>
    </citation>
    <scope>NUCLEOTIDE SEQUENCE</scope>
    <source>
        <strain evidence="11">Linc-1</strain>
    </source>
</reference>
<evidence type="ECO:0000256" key="8">
    <source>
        <dbReference type="ARBA" id="ARBA00072365"/>
    </source>
</evidence>
<dbReference type="Pfam" id="PF00010">
    <property type="entry name" value="HLH"/>
    <property type="match status" value="1"/>
</dbReference>
<dbReference type="GO" id="GO:0000977">
    <property type="term" value="F:RNA polymerase II transcription regulatory region sequence-specific DNA binding"/>
    <property type="evidence" value="ECO:0007669"/>
    <property type="project" value="TreeGrafter"/>
</dbReference>
<feature type="region of interest" description="Disordered" evidence="9">
    <location>
        <begin position="179"/>
        <end position="264"/>
    </location>
</feature>
<feature type="domain" description="BHLH" evidence="10">
    <location>
        <begin position="271"/>
        <end position="322"/>
    </location>
</feature>
<evidence type="ECO:0000256" key="2">
    <source>
        <dbReference type="ARBA" id="ARBA00022782"/>
    </source>
</evidence>
<protein>
    <recommendedName>
        <fullName evidence="8">Protein twist</fullName>
    </recommendedName>
</protein>
<feature type="compositionally biased region" description="Polar residues" evidence="9">
    <location>
        <begin position="28"/>
        <end position="40"/>
    </location>
</feature>
<feature type="region of interest" description="Disordered" evidence="9">
    <location>
        <begin position="28"/>
        <end position="64"/>
    </location>
</feature>
<dbReference type="PROSITE" id="PS50888">
    <property type="entry name" value="BHLH"/>
    <property type="match status" value="1"/>
</dbReference>
<comment type="function">
    <text evidence="7">Involved in the establishment and dorsoventral patterning of germ layers in the embryo.</text>
</comment>
<dbReference type="SUPFAM" id="SSF47459">
    <property type="entry name" value="HLH, helix-loop-helix DNA-binding domain"/>
    <property type="match status" value="1"/>
</dbReference>
<keyword evidence="2" id="KW-0221">Differentiation</keyword>
<keyword evidence="6" id="KW-0539">Nucleus</keyword>
<feature type="compositionally biased region" description="Low complexity" evidence="9">
    <location>
        <begin position="183"/>
        <end position="209"/>
    </location>
</feature>
<dbReference type="InterPro" id="IPR050283">
    <property type="entry name" value="E-box_TF_Regulators"/>
</dbReference>
<sequence>MQVGQLLITQATCIPNYYLLDDNDSSGIPHSDGSSASNSPHHYERFSTPTHLMDLSNPPEHRDTAYQTQSPPFMIYENPDEGKRYHPQDHQDGKIIRDLQMIYDRRLHGNSPVFLSDHGKENEQNLYLPASPNQMYSSGGEELTTISVSKPSQLQNAEPYRLMDVIEYKSDTLHEYKKEDIDQQQQQQQQQQQRHHQQQQTSQQLEEQQNYNKQIDQNPASSTKNCIVENNRVKKKRKTNLEDSENENATSSSTKMKVRRKSGATYEEIQNQRVMANVRERQRTQSLNEAFSALRKIIPTLPSDKLSKIQTLKLATRYIDFLYQVLHCNMENNEEENEERNPRSAVLAAREITASSCSYMAHEKLSYAFSVWRMEGDWNSNL</sequence>
<evidence type="ECO:0000259" key="10">
    <source>
        <dbReference type="PROSITE" id="PS50888"/>
    </source>
</evidence>
<feature type="compositionally biased region" description="Polar residues" evidence="9">
    <location>
        <begin position="210"/>
        <end position="225"/>
    </location>
</feature>
<organism evidence="11 12">
    <name type="scientific">Vespula germanica</name>
    <name type="common">German yellow jacket</name>
    <name type="synonym">Paravespula germanica</name>
    <dbReference type="NCBI Taxonomy" id="30212"/>
    <lineage>
        <taxon>Eukaryota</taxon>
        <taxon>Metazoa</taxon>
        <taxon>Ecdysozoa</taxon>
        <taxon>Arthropoda</taxon>
        <taxon>Hexapoda</taxon>
        <taxon>Insecta</taxon>
        <taxon>Pterygota</taxon>
        <taxon>Neoptera</taxon>
        <taxon>Endopterygota</taxon>
        <taxon>Hymenoptera</taxon>
        <taxon>Apocrita</taxon>
        <taxon>Aculeata</taxon>
        <taxon>Vespoidea</taxon>
        <taxon>Vespidae</taxon>
        <taxon>Vespinae</taxon>
        <taxon>Vespula</taxon>
    </lineage>
</organism>
<evidence type="ECO:0000256" key="7">
    <source>
        <dbReference type="ARBA" id="ARBA00059086"/>
    </source>
</evidence>
<keyword evidence="12" id="KW-1185">Reference proteome</keyword>
<gene>
    <name evidence="11" type="ORF">HZH68_015110</name>
</gene>
<comment type="caution">
    <text evidence="11">The sequence shown here is derived from an EMBL/GenBank/DDBJ whole genome shotgun (WGS) entry which is preliminary data.</text>
</comment>
<dbReference type="GO" id="GO:0000981">
    <property type="term" value="F:DNA-binding transcription factor activity, RNA polymerase II-specific"/>
    <property type="evidence" value="ECO:0007669"/>
    <property type="project" value="TreeGrafter"/>
</dbReference>
<evidence type="ECO:0000256" key="5">
    <source>
        <dbReference type="ARBA" id="ARBA00023163"/>
    </source>
</evidence>
<proteinExistence type="predicted"/>
<evidence type="ECO:0000256" key="1">
    <source>
        <dbReference type="ARBA" id="ARBA00022473"/>
    </source>
</evidence>
<dbReference type="AlphaFoldDB" id="A0A834J903"/>
<name>A0A834J903_VESGE</name>
<dbReference type="InterPro" id="IPR036638">
    <property type="entry name" value="HLH_DNA-bd_sf"/>
</dbReference>
<keyword evidence="4" id="KW-0238">DNA-binding</keyword>
<dbReference type="EMBL" id="JACSDZ010000019">
    <property type="protein sequence ID" value="KAF7383261.1"/>
    <property type="molecule type" value="Genomic_DNA"/>
</dbReference>
<dbReference type="FunFam" id="4.10.280.10:FF:000030">
    <property type="entry name" value="Twist transcription factor"/>
    <property type="match status" value="1"/>
</dbReference>
<evidence type="ECO:0000256" key="4">
    <source>
        <dbReference type="ARBA" id="ARBA00023125"/>
    </source>
</evidence>
<keyword evidence="5" id="KW-0804">Transcription</keyword>
<dbReference type="Proteomes" id="UP000617340">
    <property type="component" value="Unassembled WGS sequence"/>
</dbReference>
<evidence type="ECO:0000313" key="11">
    <source>
        <dbReference type="EMBL" id="KAF7383261.1"/>
    </source>
</evidence>
<dbReference type="Gene3D" id="4.10.280.10">
    <property type="entry name" value="Helix-loop-helix DNA-binding domain"/>
    <property type="match status" value="1"/>
</dbReference>
<accession>A0A834J903</accession>
<evidence type="ECO:0000313" key="12">
    <source>
        <dbReference type="Proteomes" id="UP000617340"/>
    </source>
</evidence>
<dbReference type="InterPro" id="IPR011598">
    <property type="entry name" value="bHLH_dom"/>
</dbReference>
<keyword evidence="1" id="KW-0217">Developmental protein</keyword>